<feature type="chain" id="PRO_5038485602" evidence="1">
    <location>
        <begin position="23"/>
        <end position="201"/>
    </location>
</feature>
<dbReference type="Pfam" id="PF12870">
    <property type="entry name" value="DUF4878"/>
    <property type="match status" value="1"/>
</dbReference>
<dbReference type="Proteomes" id="UP000184035">
    <property type="component" value="Unassembled WGS sequence"/>
</dbReference>
<evidence type="ECO:0000313" key="3">
    <source>
        <dbReference type="EMBL" id="SHE47314.1"/>
    </source>
</evidence>
<evidence type="ECO:0000256" key="1">
    <source>
        <dbReference type="SAM" id="SignalP"/>
    </source>
</evidence>
<feature type="domain" description="DUF4878" evidence="2">
    <location>
        <begin position="22"/>
        <end position="106"/>
    </location>
</feature>
<gene>
    <name evidence="3" type="ORF">SAMN05443638_10395</name>
</gene>
<proteinExistence type="predicted"/>
<evidence type="ECO:0000313" key="4">
    <source>
        <dbReference type="Proteomes" id="UP000184035"/>
    </source>
</evidence>
<keyword evidence="1" id="KW-0732">Signal</keyword>
<dbReference type="AlphaFoldDB" id="A0A1M4TSE4"/>
<keyword evidence="4" id="KW-1185">Reference proteome</keyword>
<protein>
    <submittedName>
        <fullName evidence="3">Type I secretion C-terminal target domain (VC_A0849 subclass)</fullName>
    </submittedName>
</protein>
<dbReference type="InterPro" id="IPR024267">
    <property type="entry name" value="DUF4878"/>
</dbReference>
<reference evidence="3 4" key="1">
    <citation type="submission" date="2016-11" db="EMBL/GenBank/DDBJ databases">
        <authorList>
            <person name="Jaros S."/>
            <person name="Januszkiewicz K."/>
            <person name="Wedrychowicz H."/>
        </authorList>
    </citation>
    <scope>NUCLEOTIDE SEQUENCE [LARGE SCALE GENOMIC DNA]</scope>
    <source>
        <strain evidence="3 4">DSM 2631</strain>
    </source>
</reference>
<dbReference type="PROSITE" id="PS51257">
    <property type="entry name" value="PROKAR_LIPOPROTEIN"/>
    <property type="match status" value="1"/>
</dbReference>
<dbReference type="RefSeq" id="WP_072892728.1">
    <property type="nucleotide sequence ID" value="NZ_FQVM01000003.1"/>
</dbReference>
<dbReference type="STRING" id="1533.SAMN05443638_10395"/>
<sequence length="201" mass="22414">MKQFKKVICIVMVLTLSLGICGCGGKTPSDTVTDYLEEIKKGENGDFSIMLNETLDKTQNKQQIEKEDIENAESTKKIINSMKKLTYTINSENINGDSATVTVKVNGPDLATVMVEFITNAFVNVFSQAFSENKMTDEETNKMYDDMLSKCLDNVKLTERTGDISLTKVDGVWKIDNSDTLSKLLINIDPANFNLGEEKEN</sequence>
<dbReference type="Gene3D" id="3.10.450.50">
    <property type="match status" value="1"/>
</dbReference>
<dbReference type="EMBL" id="FQVM01000003">
    <property type="protein sequence ID" value="SHE47314.1"/>
    <property type="molecule type" value="Genomic_DNA"/>
</dbReference>
<feature type="signal peptide" evidence="1">
    <location>
        <begin position="1"/>
        <end position="22"/>
    </location>
</feature>
<evidence type="ECO:0000259" key="2">
    <source>
        <dbReference type="Pfam" id="PF12870"/>
    </source>
</evidence>
<organism evidence="3 4">
    <name type="scientific">Clostridium fallax</name>
    <dbReference type="NCBI Taxonomy" id="1533"/>
    <lineage>
        <taxon>Bacteria</taxon>
        <taxon>Bacillati</taxon>
        <taxon>Bacillota</taxon>
        <taxon>Clostridia</taxon>
        <taxon>Eubacteriales</taxon>
        <taxon>Clostridiaceae</taxon>
        <taxon>Clostridium</taxon>
    </lineage>
</organism>
<accession>A0A1M4TSE4</accession>
<name>A0A1M4TSE4_9CLOT</name>
<dbReference type="OrthoDB" id="1778308at2"/>